<protein>
    <recommendedName>
        <fullName evidence="1">SnoaL-like domain-containing protein</fullName>
    </recommendedName>
</protein>
<proteinExistence type="predicted"/>
<organism evidence="2 3">
    <name type="scientific">Chondromyces crocatus</name>
    <dbReference type="NCBI Taxonomy" id="52"/>
    <lineage>
        <taxon>Bacteria</taxon>
        <taxon>Pseudomonadati</taxon>
        <taxon>Myxococcota</taxon>
        <taxon>Polyangia</taxon>
        <taxon>Polyangiales</taxon>
        <taxon>Polyangiaceae</taxon>
        <taxon>Chondromyces</taxon>
    </lineage>
</organism>
<evidence type="ECO:0000313" key="3">
    <source>
        <dbReference type="Proteomes" id="UP000067626"/>
    </source>
</evidence>
<dbReference type="Gene3D" id="3.10.450.50">
    <property type="match status" value="1"/>
</dbReference>
<dbReference type="SUPFAM" id="SSF54427">
    <property type="entry name" value="NTF2-like"/>
    <property type="match status" value="1"/>
</dbReference>
<evidence type="ECO:0000259" key="1">
    <source>
        <dbReference type="Pfam" id="PF13577"/>
    </source>
</evidence>
<dbReference type="EMBL" id="CP012159">
    <property type="protein sequence ID" value="AKT40783.1"/>
    <property type="molecule type" value="Genomic_DNA"/>
</dbReference>
<dbReference type="InterPro" id="IPR032710">
    <property type="entry name" value="NTF2-like_dom_sf"/>
</dbReference>
<name>A0A0K1EJL5_CHOCO</name>
<accession>A0A0K1EJL5</accession>
<evidence type="ECO:0000313" key="2">
    <source>
        <dbReference type="EMBL" id="AKT40783.1"/>
    </source>
</evidence>
<dbReference type="AlphaFoldDB" id="A0A0K1EJL5"/>
<dbReference type="RefSeq" id="WP_050432671.1">
    <property type="nucleotide sequence ID" value="NZ_CP012159.1"/>
</dbReference>
<gene>
    <name evidence="2" type="ORF">CMC5_049390</name>
</gene>
<dbReference type="Pfam" id="PF13577">
    <property type="entry name" value="SnoaL_4"/>
    <property type="match status" value="1"/>
</dbReference>
<dbReference type="Proteomes" id="UP000067626">
    <property type="component" value="Chromosome"/>
</dbReference>
<sequence>MTLLPRLDDIEDIRQLKAQYAVRADAVFRTPGSATAAALGELFTNDAILDLGPFGRYEGKPALLNAFENILPQSTIWSIHYIVNPIITVQGHQAQGSWYFLIFAQANATPRPPAAPIYGGYNDKYKKSGNTWRIAESISFFTQPLP</sequence>
<dbReference type="KEGG" id="ccro:CMC5_049390"/>
<keyword evidence="3" id="KW-1185">Reference proteome</keyword>
<dbReference type="InterPro" id="IPR037401">
    <property type="entry name" value="SnoaL-like"/>
</dbReference>
<feature type="domain" description="SnoaL-like" evidence="1">
    <location>
        <begin position="6"/>
        <end position="136"/>
    </location>
</feature>
<reference evidence="2 3" key="1">
    <citation type="submission" date="2015-07" db="EMBL/GenBank/DDBJ databases">
        <title>Genome analysis of myxobacterium Chondromyces crocatus Cm c5 reveals a high potential for natural compound synthesis and the genetic basis for the loss of fruiting body formation.</title>
        <authorList>
            <person name="Zaburannyi N."/>
            <person name="Bunk B."/>
            <person name="Maier J."/>
            <person name="Overmann J."/>
            <person name="Mueller R."/>
        </authorList>
    </citation>
    <scope>NUCLEOTIDE SEQUENCE [LARGE SCALE GENOMIC DNA]</scope>
    <source>
        <strain evidence="2 3">Cm c5</strain>
    </source>
</reference>